<organism evidence="2 3">
    <name type="scientific">Gossypium arboreum</name>
    <name type="common">Tree cotton</name>
    <name type="synonym">Gossypium nanking</name>
    <dbReference type="NCBI Taxonomy" id="29729"/>
    <lineage>
        <taxon>Eukaryota</taxon>
        <taxon>Viridiplantae</taxon>
        <taxon>Streptophyta</taxon>
        <taxon>Embryophyta</taxon>
        <taxon>Tracheophyta</taxon>
        <taxon>Spermatophyta</taxon>
        <taxon>Magnoliopsida</taxon>
        <taxon>eudicotyledons</taxon>
        <taxon>Gunneridae</taxon>
        <taxon>Pentapetalae</taxon>
        <taxon>rosids</taxon>
        <taxon>malvids</taxon>
        <taxon>Malvales</taxon>
        <taxon>Malvaceae</taxon>
        <taxon>Malvoideae</taxon>
        <taxon>Gossypium</taxon>
    </lineage>
</organism>
<evidence type="ECO:0000256" key="1">
    <source>
        <dbReference type="SAM" id="MobiDB-lite"/>
    </source>
</evidence>
<gene>
    <name evidence="2" type="ORF">PVK06_024033</name>
</gene>
<reference evidence="2 3" key="1">
    <citation type="submission" date="2023-03" db="EMBL/GenBank/DDBJ databases">
        <title>WGS of Gossypium arboreum.</title>
        <authorList>
            <person name="Yu D."/>
        </authorList>
    </citation>
    <scope>NUCLEOTIDE SEQUENCE [LARGE SCALE GENOMIC DNA]</scope>
    <source>
        <tissue evidence="2">Leaf</tissue>
    </source>
</reference>
<dbReference type="Proteomes" id="UP001358586">
    <property type="component" value="Chromosome 7"/>
</dbReference>
<keyword evidence="3" id="KW-1185">Reference proteome</keyword>
<evidence type="ECO:0000313" key="3">
    <source>
        <dbReference type="Proteomes" id="UP001358586"/>
    </source>
</evidence>
<evidence type="ECO:0000313" key="2">
    <source>
        <dbReference type="EMBL" id="KAK5819076.1"/>
    </source>
</evidence>
<feature type="compositionally biased region" description="Polar residues" evidence="1">
    <location>
        <begin position="1"/>
        <end position="19"/>
    </location>
</feature>
<protein>
    <submittedName>
        <fullName evidence="2">Uncharacterized protein</fullName>
    </submittedName>
</protein>
<name>A0ABR0PCW8_GOSAR</name>
<proteinExistence type="predicted"/>
<comment type="caution">
    <text evidence="2">The sequence shown here is derived from an EMBL/GenBank/DDBJ whole genome shotgun (WGS) entry which is preliminary data.</text>
</comment>
<feature type="region of interest" description="Disordered" evidence="1">
    <location>
        <begin position="1"/>
        <end position="20"/>
    </location>
</feature>
<dbReference type="EMBL" id="JARKNE010000007">
    <property type="protein sequence ID" value="KAK5819076.1"/>
    <property type="molecule type" value="Genomic_DNA"/>
</dbReference>
<accession>A0ABR0PCW8</accession>
<sequence length="302" mass="34945">MELHNRLSNGATTNQWSNDNRCEDNKYSYEPLYESYKKDNGIPKHPDEYPCDMHKIHSCETVEPSNFERLSNILDKMEQMRKMLQEISEVLSPREEVVHDVPNLYLEEICFNVDYLQLDDNSQQEFGTRDPRDELNMTKPVPDLIDVESSITTDVVADVKVEVTTNMEHKSIRNETGEKSIHFLAILEKVSSRVIDKFDSFSFDKGNKAQVTKSSRDMEGWKLEPIIPQKMIWGWLKLGTKWLVMDVMSIKNGINDRSKCREPVGSSFMVGTQIVYHRVIELKKIEEAGLDVMRSYPNVATS</sequence>